<dbReference type="Proteomes" id="UP000886998">
    <property type="component" value="Unassembled WGS sequence"/>
</dbReference>
<comment type="caution">
    <text evidence="7">The sequence shown here is derived from an EMBL/GenBank/DDBJ whole genome shotgun (WGS) entry which is preliminary data.</text>
</comment>
<protein>
    <recommendedName>
        <fullName evidence="5 6">Ribonuclease P/MRP protein subunit POP5</fullName>
    </recommendedName>
</protein>
<dbReference type="GO" id="GO:0033204">
    <property type="term" value="F:ribonuclease P RNA binding"/>
    <property type="evidence" value="ECO:0007669"/>
    <property type="project" value="InterPro"/>
</dbReference>
<evidence type="ECO:0000256" key="4">
    <source>
        <dbReference type="ARBA" id="ARBA00023242"/>
    </source>
</evidence>
<dbReference type="GO" id="GO:0005730">
    <property type="term" value="C:nucleolus"/>
    <property type="evidence" value="ECO:0007669"/>
    <property type="project" value="UniProtKB-SubCell"/>
</dbReference>
<dbReference type="GO" id="GO:0001682">
    <property type="term" value="P:tRNA 5'-leader removal"/>
    <property type="evidence" value="ECO:0007669"/>
    <property type="project" value="InterPro"/>
</dbReference>
<comment type="similarity">
    <text evidence="1 6">Belongs to the eukaryotic/archaeal RNase P protein component 2 family.</text>
</comment>
<reference evidence="7" key="1">
    <citation type="submission" date="2020-08" db="EMBL/GenBank/DDBJ databases">
        <title>Multicomponent nature underlies the extraordinary mechanical properties of spider dragline silk.</title>
        <authorList>
            <person name="Kono N."/>
            <person name="Nakamura H."/>
            <person name="Mori M."/>
            <person name="Yoshida Y."/>
            <person name="Ohtoshi R."/>
            <person name="Malay A.D."/>
            <person name="Moran D.A.P."/>
            <person name="Tomita M."/>
            <person name="Numata K."/>
            <person name="Arakawa K."/>
        </authorList>
    </citation>
    <scope>NUCLEOTIDE SEQUENCE</scope>
</reference>
<gene>
    <name evidence="7" type="primary">POP5</name>
    <name evidence="7" type="ORF">TNIN_5891</name>
</gene>
<dbReference type="GO" id="GO:0006364">
    <property type="term" value="P:rRNA processing"/>
    <property type="evidence" value="ECO:0007669"/>
    <property type="project" value="UniProtKB-KW"/>
</dbReference>
<dbReference type="InterPro" id="IPR016819">
    <property type="entry name" value="RNase_P/MRP_POP5"/>
</dbReference>
<dbReference type="InterPro" id="IPR002759">
    <property type="entry name" value="Pop5/Rpp14/Rnp2-like"/>
</dbReference>
<comment type="subcellular location">
    <subcellularLocation>
        <location evidence="6">Nucleus</location>
        <location evidence="6">Nucleolus</location>
    </subcellularLocation>
</comment>
<organism evidence="7 8">
    <name type="scientific">Trichonephila inaurata madagascariensis</name>
    <dbReference type="NCBI Taxonomy" id="2747483"/>
    <lineage>
        <taxon>Eukaryota</taxon>
        <taxon>Metazoa</taxon>
        <taxon>Ecdysozoa</taxon>
        <taxon>Arthropoda</taxon>
        <taxon>Chelicerata</taxon>
        <taxon>Arachnida</taxon>
        <taxon>Araneae</taxon>
        <taxon>Araneomorphae</taxon>
        <taxon>Entelegynae</taxon>
        <taxon>Araneoidea</taxon>
        <taxon>Nephilidae</taxon>
        <taxon>Trichonephila</taxon>
        <taxon>Trichonephila inaurata</taxon>
    </lineage>
</organism>
<keyword evidence="2" id="KW-0698">rRNA processing</keyword>
<dbReference type="InterPro" id="IPR038085">
    <property type="entry name" value="Rnp2-like_sf"/>
</dbReference>
<sequence>MVRVKHRYILCEIVTETHRHFAKLPFVEKTLKEAIIDSVEELHGDFGLASILPGFAVKMFNRSTRMFILRVHRKFQSVLSTSLPIITSVENVKLAIKTLHLSGTIRCAYKFLVNYDKEKLCELRQNYEFSAEDQVLLSSIIEMSQRRMGKKPQL</sequence>
<evidence type="ECO:0000256" key="5">
    <source>
        <dbReference type="ARBA" id="ARBA00044198"/>
    </source>
</evidence>
<keyword evidence="3 6" id="KW-0819">tRNA processing</keyword>
<keyword evidence="4 6" id="KW-0539">Nucleus</keyword>
<evidence type="ECO:0000256" key="3">
    <source>
        <dbReference type="ARBA" id="ARBA00022694"/>
    </source>
</evidence>
<evidence type="ECO:0000256" key="1">
    <source>
        <dbReference type="ARBA" id="ARBA00010800"/>
    </source>
</evidence>
<accession>A0A8X6IY59</accession>
<comment type="function">
    <text evidence="6">Component of ribonuclease P, a protein complex that generates mature tRNA molecules by cleaving their 5'-ends.</text>
</comment>
<dbReference type="GO" id="GO:0030677">
    <property type="term" value="C:ribonuclease P complex"/>
    <property type="evidence" value="ECO:0007669"/>
    <property type="project" value="InterPro"/>
</dbReference>
<dbReference type="OrthoDB" id="277888at2759"/>
<evidence type="ECO:0000256" key="6">
    <source>
        <dbReference type="PIRNR" id="PIRNR023803"/>
    </source>
</evidence>
<name>A0A8X6IY59_9ARAC</name>
<dbReference type="AlphaFoldDB" id="A0A8X6IY59"/>
<dbReference type="SUPFAM" id="SSF160350">
    <property type="entry name" value="Rnp2-like"/>
    <property type="match status" value="1"/>
</dbReference>
<evidence type="ECO:0000313" key="8">
    <source>
        <dbReference type="Proteomes" id="UP000886998"/>
    </source>
</evidence>
<dbReference type="PANTHER" id="PTHR48414">
    <property type="entry name" value="POP5 HOMOLOG, RIBONUCLEASE P_MRP SUBUNIT"/>
    <property type="match status" value="1"/>
</dbReference>
<dbReference type="Gene3D" id="3.30.70.3250">
    <property type="entry name" value="Ribonuclease P, Pop5 subunit"/>
    <property type="match status" value="1"/>
</dbReference>
<dbReference type="PIRSF" id="PIRSF023803">
    <property type="entry name" value="Ribonuclease_P_prd"/>
    <property type="match status" value="1"/>
</dbReference>
<dbReference type="PANTHER" id="PTHR48414:SF1">
    <property type="entry name" value="POP5 HOMOLOG, RIBONUCLEASE P_MRP SUBUNIT"/>
    <property type="match status" value="1"/>
</dbReference>
<evidence type="ECO:0000313" key="7">
    <source>
        <dbReference type="EMBL" id="GFS65809.1"/>
    </source>
</evidence>
<evidence type="ECO:0000256" key="2">
    <source>
        <dbReference type="ARBA" id="ARBA00022552"/>
    </source>
</evidence>
<proteinExistence type="inferred from homology"/>
<keyword evidence="8" id="KW-1185">Reference proteome</keyword>
<dbReference type="Pfam" id="PF01900">
    <property type="entry name" value="RNase_P_Rpp14"/>
    <property type="match status" value="1"/>
</dbReference>
<dbReference type="EMBL" id="BMAV01028193">
    <property type="protein sequence ID" value="GFS65809.1"/>
    <property type="molecule type" value="Genomic_DNA"/>
</dbReference>